<evidence type="ECO:0000256" key="2">
    <source>
        <dbReference type="ARBA" id="ARBA00001961"/>
    </source>
</evidence>
<dbReference type="SUPFAM" id="SSF51197">
    <property type="entry name" value="Clavaminate synthase-like"/>
    <property type="match status" value="1"/>
</dbReference>
<dbReference type="Gene3D" id="3.30.2020.30">
    <property type="match status" value="1"/>
</dbReference>
<dbReference type="Proteomes" id="UP000481033">
    <property type="component" value="Unassembled WGS sequence"/>
</dbReference>
<dbReference type="InterPro" id="IPR003819">
    <property type="entry name" value="TauD/TfdA-like"/>
</dbReference>
<feature type="compositionally biased region" description="Polar residues" evidence="8">
    <location>
        <begin position="1"/>
        <end position="15"/>
    </location>
</feature>
<comment type="cofactor">
    <cofactor evidence="2">
        <name>L-ascorbate</name>
        <dbReference type="ChEBI" id="CHEBI:38290"/>
    </cofactor>
</comment>
<comment type="similarity">
    <text evidence="3">Belongs to the gamma-BBH/TMLD family.</text>
</comment>
<dbReference type="Gene3D" id="3.60.130.10">
    <property type="entry name" value="Clavaminate synthase-like"/>
    <property type="match status" value="1"/>
</dbReference>
<dbReference type="InterPro" id="IPR042098">
    <property type="entry name" value="TauD-like_sf"/>
</dbReference>
<feature type="region of interest" description="Disordered" evidence="8">
    <location>
        <begin position="1"/>
        <end position="20"/>
    </location>
</feature>
<reference evidence="10 11" key="1">
    <citation type="journal article" date="2020" name="Microb. Ecol.">
        <title>Ecogenomics of the Marine Benthic Filamentous Cyanobacterium Adonisia.</title>
        <authorList>
            <person name="Walter J.M."/>
            <person name="Coutinho F.H."/>
            <person name="Leomil L."/>
            <person name="Hargreaves P.I."/>
            <person name="Campeao M.E."/>
            <person name="Vieira V.V."/>
            <person name="Silva B.S."/>
            <person name="Fistarol G.O."/>
            <person name="Salomon P.S."/>
            <person name="Sawabe T."/>
            <person name="Mino S."/>
            <person name="Hosokawa M."/>
            <person name="Miyashita H."/>
            <person name="Maruyama F."/>
            <person name="van Verk M.C."/>
            <person name="Dutilh B.E."/>
            <person name="Thompson C.C."/>
            <person name="Thompson F.L."/>
        </authorList>
    </citation>
    <scope>NUCLEOTIDE SEQUENCE [LARGE SCALE GENOMIC DNA]</scope>
    <source>
        <strain evidence="10 11">CCMR0081</strain>
    </source>
</reference>
<evidence type="ECO:0000256" key="4">
    <source>
        <dbReference type="ARBA" id="ARBA00022723"/>
    </source>
</evidence>
<evidence type="ECO:0000256" key="7">
    <source>
        <dbReference type="ARBA" id="ARBA00023004"/>
    </source>
</evidence>
<keyword evidence="6" id="KW-0560">Oxidoreductase</keyword>
<comment type="cofactor">
    <cofactor evidence="1">
        <name>Fe(2+)</name>
        <dbReference type="ChEBI" id="CHEBI:29033"/>
    </cofactor>
</comment>
<dbReference type="PANTHER" id="PTHR10696">
    <property type="entry name" value="GAMMA-BUTYROBETAINE HYDROXYLASE-RELATED"/>
    <property type="match status" value="1"/>
</dbReference>
<evidence type="ECO:0000259" key="9">
    <source>
        <dbReference type="Pfam" id="PF02668"/>
    </source>
</evidence>
<keyword evidence="4" id="KW-0479">Metal-binding</keyword>
<protein>
    <submittedName>
        <fullName evidence="10">Taurine catabolism dioxygenase TauD</fullName>
    </submittedName>
</protein>
<gene>
    <name evidence="10" type="ORF">DXZ20_05025</name>
</gene>
<dbReference type="EMBL" id="QXHD01000004">
    <property type="protein sequence ID" value="NEZ55051.1"/>
    <property type="molecule type" value="Genomic_DNA"/>
</dbReference>
<dbReference type="GO" id="GO:0045329">
    <property type="term" value="P:carnitine biosynthetic process"/>
    <property type="evidence" value="ECO:0007669"/>
    <property type="project" value="TreeGrafter"/>
</dbReference>
<evidence type="ECO:0000313" key="10">
    <source>
        <dbReference type="EMBL" id="NEZ55051.1"/>
    </source>
</evidence>
<dbReference type="PANTHER" id="PTHR10696:SF51">
    <property type="entry name" value="TRIMETHYLLYSINE DIOXYGENASE, MITOCHONDRIAL"/>
    <property type="match status" value="1"/>
</dbReference>
<evidence type="ECO:0000256" key="1">
    <source>
        <dbReference type="ARBA" id="ARBA00001954"/>
    </source>
</evidence>
<evidence type="ECO:0000256" key="3">
    <source>
        <dbReference type="ARBA" id="ARBA00008654"/>
    </source>
</evidence>
<keyword evidence="7" id="KW-0408">Iron</keyword>
<dbReference type="GO" id="GO:0046872">
    <property type="term" value="F:metal ion binding"/>
    <property type="evidence" value="ECO:0007669"/>
    <property type="project" value="UniProtKB-KW"/>
</dbReference>
<feature type="domain" description="TauD/TfdA-like" evidence="9">
    <location>
        <begin position="143"/>
        <end position="367"/>
    </location>
</feature>
<name>A0A6M0RHF8_9CYAN</name>
<evidence type="ECO:0000256" key="5">
    <source>
        <dbReference type="ARBA" id="ARBA00022964"/>
    </source>
</evidence>
<evidence type="ECO:0000256" key="6">
    <source>
        <dbReference type="ARBA" id="ARBA00023002"/>
    </source>
</evidence>
<accession>A0A6M0RHF8</accession>
<organism evidence="10 11">
    <name type="scientific">Adonisia turfae CCMR0081</name>
    <dbReference type="NCBI Taxonomy" id="2292702"/>
    <lineage>
        <taxon>Bacteria</taxon>
        <taxon>Bacillati</taxon>
        <taxon>Cyanobacteriota</taxon>
        <taxon>Adonisia</taxon>
        <taxon>Adonisia turfae</taxon>
    </lineage>
</organism>
<dbReference type="RefSeq" id="WP_163696805.1">
    <property type="nucleotide sequence ID" value="NZ_QXHD01000004.1"/>
</dbReference>
<dbReference type="InterPro" id="IPR038492">
    <property type="entry name" value="GBBH-like_N_sf"/>
</dbReference>
<evidence type="ECO:0000256" key="8">
    <source>
        <dbReference type="SAM" id="MobiDB-lite"/>
    </source>
</evidence>
<keyword evidence="5 10" id="KW-0223">Dioxygenase</keyword>
<sequence length="393" mass="45437">MQPSSTQIHQPQTSEPVPLHDTFLRVRGKRFHYLWLRDNCLSPECHHASSFQKIYDISDHPVPPRPHAAWIDDDKLVIDWQEEPPHRSSFPLTWLLSQTYDGDNHTHTLRTPNSQLEGKKTLWNQAQLKAQGFEKLDFQACSLPTLIEQLDVLGCVCLRNVPWPALDPFVRSIGPVYELLDLGRYSTVQAAANNHDLSYEGNALPPHTDLTYIPAPPVVQLLYCVENQATGGETVLVDGFRVVQDFCADHPDLFQILATSDVQFRQFFEQVGYFTSHKTPIIKLDKAGDITQLYFSHKNFGLHLAFEKLEQFYQAYIMFSQYLKNPAYQYWFRLNPDDCLLLQNFRILHGRSAFDPSSGPRHLKVAYLEWAYFTGRRDFPVLRPFYQVESPIN</sequence>
<dbReference type="GO" id="GO:0051213">
    <property type="term" value="F:dioxygenase activity"/>
    <property type="evidence" value="ECO:0007669"/>
    <property type="project" value="UniProtKB-KW"/>
</dbReference>
<dbReference type="Pfam" id="PF02668">
    <property type="entry name" value="TauD"/>
    <property type="match status" value="1"/>
</dbReference>
<dbReference type="AlphaFoldDB" id="A0A6M0RHF8"/>
<proteinExistence type="inferred from homology"/>
<evidence type="ECO:0000313" key="11">
    <source>
        <dbReference type="Proteomes" id="UP000481033"/>
    </source>
</evidence>
<keyword evidence="11" id="KW-1185">Reference proteome</keyword>
<comment type="caution">
    <text evidence="10">The sequence shown here is derived from an EMBL/GenBank/DDBJ whole genome shotgun (WGS) entry which is preliminary data.</text>
</comment>
<dbReference type="InterPro" id="IPR050411">
    <property type="entry name" value="AlphaKG_dependent_hydroxylases"/>
</dbReference>